<dbReference type="SUPFAM" id="SSF51197">
    <property type="entry name" value="Clavaminate synthase-like"/>
    <property type="match status" value="1"/>
</dbReference>
<dbReference type="GO" id="GO:0035513">
    <property type="term" value="P:oxidative RNA demethylation"/>
    <property type="evidence" value="ECO:0007669"/>
    <property type="project" value="TreeGrafter"/>
</dbReference>
<dbReference type="GO" id="GO:0035515">
    <property type="term" value="F:oxidative RNA demethylase activity"/>
    <property type="evidence" value="ECO:0007669"/>
    <property type="project" value="TreeGrafter"/>
</dbReference>
<accession>K8EHL0</accession>
<evidence type="ECO:0000256" key="4">
    <source>
        <dbReference type="ARBA" id="ARBA00023002"/>
    </source>
</evidence>
<dbReference type="Gene3D" id="2.60.120.590">
    <property type="entry name" value="Alpha-ketoglutarate-dependent dioxygenase AlkB-like"/>
    <property type="match status" value="1"/>
</dbReference>
<proteinExistence type="inferred from homology"/>
<evidence type="ECO:0000256" key="2">
    <source>
        <dbReference type="ARBA" id="ARBA00022723"/>
    </source>
</evidence>
<gene>
    <name evidence="9" type="ORF">Bathy08g01650</name>
</gene>
<evidence type="ECO:0000256" key="7">
    <source>
        <dbReference type="SAM" id="MobiDB-lite"/>
    </source>
</evidence>
<evidence type="ECO:0000256" key="1">
    <source>
        <dbReference type="ARBA" id="ARBA00007879"/>
    </source>
</evidence>
<dbReference type="Pfam" id="PF13532">
    <property type="entry name" value="2OG-FeII_Oxy_2"/>
    <property type="match status" value="1"/>
</dbReference>
<feature type="binding site" evidence="6">
    <location>
        <position position="291"/>
    </location>
    <ligand>
        <name>Fe cation</name>
        <dbReference type="ChEBI" id="CHEBI:24875"/>
        <note>catalytic</note>
    </ligand>
</feature>
<dbReference type="GO" id="GO:0005737">
    <property type="term" value="C:cytoplasm"/>
    <property type="evidence" value="ECO:0007669"/>
    <property type="project" value="TreeGrafter"/>
</dbReference>
<keyword evidence="10" id="KW-1185">Reference proteome</keyword>
<dbReference type="PANTHER" id="PTHR16557:SF11">
    <property type="entry name" value="ALPHA-KETOGLUTARATE-DEPENDENT DIOXYGENASE ALKB"/>
    <property type="match status" value="1"/>
</dbReference>
<keyword evidence="5 6" id="KW-0408">Iron</keyword>
<organism evidence="9 10">
    <name type="scientific">Bathycoccus prasinos</name>
    <dbReference type="NCBI Taxonomy" id="41875"/>
    <lineage>
        <taxon>Eukaryota</taxon>
        <taxon>Viridiplantae</taxon>
        <taxon>Chlorophyta</taxon>
        <taxon>Mamiellophyceae</taxon>
        <taxon>Mamiellales</taxon>
        <taxon>Bathycoccaceae</taxon>
        <taxon>Bathycoccus</taxon>
    </lineage>
</organism>
<evidence type="ECO:0000256" key="6">
    <source>
        <dbReference type="PIRSR" id="PIRSR604574-2"/>
    </source>
</evidence>
<dbReference type="RefSeq" id="XP_007511380.1">
    <property type="nucleotide sequence ID" value="XM_007511318.1"/>
</dbReference>
<name>K8EHL0_9CHLO</name>
<sequence>MYSSVAEKNNTFDDETTNNSTTKNAFSLAEKKYRLKVIETIRVDAKTGRRRKSGKLVEEIDVSETIDFDECVGHESSSAMRVSKLKEEEKKQTFKAKGGVEEVAAFSRFANAPSRERPRVWKLLDHPGAYYVQNALDLREQRELIMHCVKILPERPNKTNHWQRLGKPLPADLYRAAKAGLYLNEEENGWMELEKPPKRGDGMESRAARHLLRKLRWATVGAPFDWTKRVYEEERAPEVDERIKRACVKTLEIVFGKEAAFVEKGEDKFFDGQVGLANFYAPGDTLNGHVDDAEMNLSKPIASLSLGLPAIFLLGQKSKALKPVTALIVRSGDAIVLSGESRTMFHGVPRVFSDGETLMSSSKTFRFPEALESAFDDDDDEFLLNFAKRTRINLSLRDVR</sequence>
<dbReference type="AlphaFoldDB" id="K8EHL0"/>
<keyword evidence="2 6" id="KW-0479">Metal-binding</keyword>
<dbReference type="GO" id="GO:0008198">
    <property type="term" value="F:ferrous iron binding"/>
    <property type="evidence" value="ECO:0007669"/>
    <property type="project" value="TreeGrafter"/>
</dbReference>
<dbReference type="GO" id="GO:0035516">
    <property type="term" value="F:broad specificity oxidative DNA demethylase activity"/>
    <property type="evidence" value="ECO:0007669"/>
    <property type="project" value="TreeGrafter"/>
</dbReference>
<dbReference type="OrthoDB" id="6614653at2759"/>
<dbReference type="InterPro" id="IPR005123">
    <property type="entry name" value="Oxoglu/Fe-dep_dioxygenase_dom"/>
</dbReference>
<dbReference type="eggNOG" id="KOG2731">
    <property type="taxonomic scope" value="Eukaryota"/>
</dbReference>
<evidence type="ECO:0000313" key="10">
    <source>
        <dbReference type="Proteomes" id="UP000198341"/>
    </source>
</evidence>
<keyword evidence="3" id="KW-0223">Dioxygenase</keyword>
<feature type="binding site" evidence="6">
    <location>
        <position position="289"/>
    </location>
    <ligand>
        <name>Fe cation</name>
        <dbReference type="ChEBI" id="CHEBI:24875"/>
        <note>catalytic</note>
    </ligand>
</feature>
<comment type="similarity">
    <text evidence="1">Belongs to the alkB family.</text>
</comment>
<dbReference type="PROSITE" id="PS51471">
    <property type="entry name" value="FE2OG_OXY"/>
    <property type="match status" value="1"/>
</dbReference>
<dbReference type="Proteomes" id="UP000198341">
    <property type="component" value="Chromosome 8"/>
</dbReference>
<feature type="region of interest" description="Disordered" evidence="7">
    <location>
        <begin position="1"/>
        <end position="20"/>
    </location>
</feature>
<evidence type="ECO:0000256" key="3">
    <source>
        <dbReference type="ARBA" id="ARBA00022964"/>
    </source>
</evidence>
<protein>
    <submittedName>
        <fullName evidence="9">Alkylated DNA repair protein</fullName>
    </submittedName>
</protein>
<dbReference type="GeneID" id="19014144"/>
<keyword evidence="4" id="KW-0560">Oxidoreductase</keyword>
<dbReference type="InterPro" id="IPR027450">
    <property type="entry name" value="AlkB-like"/>
</dbReference>
<evidence type="ECO:0000259" key="8">
    <source>
        <dbReference type="PROSITE" id="PS51471"/>
    </source>
</evidence>
<dbReference type="KEGG" id="bpg:Bathy08g01650"/>
<dbReference type="STRING" id="41875.K8EHL0"/>
<dbReference type="InterPro" id="IPR037151">
    <property type="entry name" value="AlkB-like_sf"/>
</dbReference>
<dbReference type="PANTHER" id="PTHR16557">
    <property type="entry name" value="ALKYLATED DNA REPAIR PROTEIN ALKB-RELATED"/>
    <property type="match status" value="1"/>
</dbReference>
<evidence type="ECO:0000256" key="5">
    <source>
        <dbReference type="ARBA" id="ARBA00023004"/>
    </source>
</evidence>
<comment type="cofactor">
    <cofactor evidence="6">
        <name>Fe(2+)</name>
        <dbReference type="ChEBI" id="CHEBI:29033"/>
    </cofactor>
    <text evidence="6">Binds 1 Fe(2+) ion per subunit.</text>
</comment>
<feature type="binding site" evidence="6">
    <location>
        <position position="346"/>
    </location>
    <ligand>
        <name>Fe cation</name>
        <dbReference type="ChEBI" id="CHEBI:24875"/>
        <note>catalytic</note>
    </ligand>
</feature>
<dbReference type="InterPro" id="IPR004574">
    <property type="entry name" value="Alkb"/>
</dbReference>
<dbReference type="EMBL" id="FO082271">
    <property type="protein sequence ID" value="CCO17501.1"/>
    <property type="molecule type" value="Genomic_DNA"/>
</dbReference>
<reference evidence="9 10" key="1">
    <citation type="submission" date="2011-10" db="EMBL/GenBank/DDBJ databases">
        <authorList>
            <person name="Genoscope - CEA"/>
        </authorList>
    </citation>
    <scope>NUCLEOTIDE SEQUENCE [LARGE SCALE GENOMIC DNA]</scope>
    <source>
        <strain evidence="9 10">RCC 1105</strain>
    </source>
</reference>
<feature type="domain" description="Fe2OG dioxygenase" evidence="8">
    <location>
        <begin position="268"/>
        <end position="400"/>
    </location>
</feature>
<evidence type="ECO:0000313" key="9">
    <source>
        <dbReference type="EMBL" id="CCO17501.1"/>
    </source>
</evidence>